<evidence type="ECO:0000313" key="2">
    <source>
        <dbReference type="EMBL" id="MBC2594918.1"/>
    </source>
</evidence>
<feature type="compositionally biased region" description="Basic residues" evidence="1">
    <location>
        <begin position="1"/>
        <end position="12"/>
    </location>
</feature>
<gene>
    <name evidence="2" type="ORF">H5P28_11680</name>
</gene>
<dbReference type="AlphaFoldDB" id="A0A842HFV6"/>
<proteinExistence type="predicted"/>
<accession>A0A842HFV6</accession>
<comment type="caution">
    <text evidence="2">The sequence shown here is derived from an EMBL/GenBank/DDBJ whole genome shotgun (WGS) entry which is preliminary data.</text>
</comment>
<dbReference type="EMBL" id="JACHVB010000035">
    <property type="protein sequence ID" value="MBC2594918.1"/>
    <property type="molecule type" value="Genomic_DNA"/>
</dbReference>
<evidence type="ECO:0000256" key="1">
    <source>
        <dbReference type="SAM" id="MobiDB-lite"/>
    </source>
</evidence>
<feature type="region of interest" description="Disordered" evidence="1">
    <location>
        <begin position="1"/>
        <end position="23"/>
    </location>
</feature>
<keyword evidence="3" id="KW-1185">Reference proteome</keyword>
<protein>
    <submittedName>
        <fullName evidence="2">Uncharacterized protein</fullName>
    </submittedName>
</protein>
<evidence type="ECO:0000313" key="3">
    <source>
        <dbReference type="Proteomes" id="UP000546464"/>
    </source>
</evidence>
<reference evidence="2 3" key="1">
    <citation type="submission" date="2020-07" db="EMBL/GenBank/DDBJ databases">
        <authorList>
            <person name="Feng X."/>
        </authorList>
    </citation>
    <scope>NUCLEOTIDE SEQUENCE [LARGE SCALE GENOMIC DNA]</scope>
    <source>
        <strain evidence="2 3">JCM31066</strain>
    </source>
</reference>
<sequence length="69" mass="8493">MSYAYRQRKKRTTREQRHAATRQTDALSPWLGEKLTRRHYNQMRLADQREERMRKQAAILSKWRSRFGV</sequence>
<dbReference type="RefSeq" id="WP_185675884.1">
    <property type="nucleotide sequence ID" value="NZ_JACHVB010000035.1"/>
</dbReference>
<name>A0A842HFV6_9BACT</name>
<organism evidence="2 3">
    <name type="scientific">Ruficoccus amylovorans</name>
    <dbReference type="NCBI Taxonomy" id="1804625"/>
    <lineage>
        <taxon>Bacteria</taxon>
        <taxon>Pseudomonadati</taxon>
        <taxon>Verrucomicrobiota</taxon>
        <taxon>Opitutia</taxon>
        <taxon>Puniceicoccales</taxon>
        <taxon>Cerasicoccaceae</taxon>
        <taxon>Ruficoccus</taxon>
    </lineage>
</organism>
<dbReference type="Proteomes" id="UP000546464">
    <property type="component" value="Unassembled WGS sequence"/>
</dbReference>